<reference evidence="2" key="1">
    <citation type="submission" date="2020-04" db="EMBL/GenBank/DDBJ databases">
        <authorList>
            <person name="Alioto T."/>
            <person name="Alioto T."/>
            <person name="Gomez Garrido J."/>
        </authorList>
    </citation>
    <scope>NUCLEOTIDE SEQUENCE</scope>
    <source>
        <strain evidence="2">A484AB</strain>
    </source>
</reference>
<comment type="caution">
    <text evidence="2">The sequence shown here is derived from an EMBL/GenBank/DDBJ whole genome shotgun (WGS) entry which is preliminary data.</text>
</comment>
<protein>
    <submittedName>
        <fullName evidence="2">Uncharacterized protein</fullName>
    </submittedName>
</protein>
<dbReference type="Proteomes" id="UP001152795">
    <property type="component" value="Unassembled WGS sequence"/>
</dbReference>
<feature type="compositionally biased region" description="Polar residues" evidence="1">
    <location>
        <begin position="184"/>
        <end position="200"/>
    </location>
</feature>
<feature type="region of interest" description="Disordered" evidence="1">
    <location>
        <begin position="164"/>
        <end position="244"/>
    </location>
</feature>
<dbReference type="AlphaFoldDB" id="A0A7D9J542"/>
<evidence type="ECO:0000256" key="1">
    <source>
        <dbReference type="SAM" id="MobiDB-lite"/>
    </source>
</evidence>
<accession>A0A7D9J542</accession>
<sequence>MSFKVYINQGEWAQICAWVLKHKKIETGGDLFGLWLDEQTAVVQFVLGPGEKCERTTTSFFQDVDYLHEAGTYLTKHHGICNGKQLPVKHGEFEFLDGNSPLRLNEKVLQNVHSGAEPGSFNQITRFGKEKKYIRNEEAIENLDISNENETSSYTLGNRVQHVTSVPSEEQKHTNRTAGKKTFENNTTSNVGTVQNTSQPIRHERHFNPQHVQTATPSRDNEGQLSNTAERSTQLSGQQKNAVVRVTSSETPILETTNNQKSNLVRAVPPNFNNWKHTNFGRGSMTSTTHGTDQEYRSDANRAFNSAESNLRAKQTGHNPATGNTFETEKICVARQVTAINQVNKQDISNQQGLLSLDQQKTLDQVSHGTTKATYASQKCAHTTVTYDGGHQTVVIHQPGAYARRDSDYDNVEKTEPTATPMDIDKTQTTITGHDVKRPDTPSGTIQNIASNDQVADSDGDEMMCLCGLFKKMKISDNDK</sequence>
<evidence type="ECO:0000313" key="2">
    <source>
        <dbReference type="EMBL" id="CAB4022172.1"/>
    </source>
</evidence>
<keyword evidence="3" id="KW-1185">Reference proteome</keyword>
<organism evidence="2 3">
    <name type="scientific">Paramuricea clavata</name>
    <name type="common">Red gorgonian</name>
    <name type="synonym">Violescent sea-whip</name>
    <dbReference type="NCBI Taxonomy" id="317549"/>
    <lineage>
        <taxon>Eukaryota</taxon>
        <taxon>Metazoa</taxon>
        <taxon>Cnidaria</taxon>
        <taxon>Anthozoa</taxon>
        <taxon>Octocorallia</taxon>
        <taxon>Malacalcyonacea</taxon>
        <taxon>Plexauridae</taxon>
        <taxon>Paramuricea</taxon>
    </lineage>
</organism>
<gene>
    <name evidence="2" type="ORF">PACLA_8A065939</name>
</gene>
<proteinExistence type="predicted"/>
<evidence type="ECO:0000313" key="3">
    <source>
        <dbReference type="Proteomes" id="UP001152795"/>
    </source>
</evidence>
<name>A0A7D9J542_PARCT</name>
<dbReference type="EMBL" id="CACRXK020011843">
    <property type="protein sequence ID" value="CAB4022172.1"/>
    <property type="molecule type" value="Genomic_DNA"/>
</dbReference>
<feature type="compositionally biased region" description="Polar residues" evidence="1">
    <location>
        <begin position="210"/>
        <end position="244"/>
    </location>
</feature>